<dbReference type="CDD" id="cd02859">
    <property type="entry name" value="E_set_AMPKbeta_like_N"/>
    <property type="match status" value="1"/>
</dbReference>
<dbReference type="Gene3D" id="3.20.20.80">
    <property type="entry name" value="Glycosidases"/>
    <property type="match status" value="1"/>
</dbReference>
<dbReference type="SMART" id="SM00642">
    <property type="entry name" value="Aamy"/>
    <property type="match status" value="1"/>
</dbReference>
<dbReference type="InterPro" id="IPR004193">
    <property type="entry name" value="Glyco_hydro_13_N"/>
</dbReference>
<dbReference type="CDD" id="cd11350">
    <property type="entry name" value="AmyAc_4"/>
    <property type="match status" value="1"/>
</dbReference>
<accession>A0ABV0JA33</accession>
<dbReference type="RefSeq" id="WP_190434836.1">
    <property type="nucleotide sequence ID" value="NZ_JAMPKM010000006.1"/>
</dbReference>
<dbReference type="Pfam" id="PF02922">
    <property type="entry name" value="CBM_48"/>
    <property type="match status" value="1"/>
</dbReference>
<dbReference type="InterPro" id="IPR006047">
    <property type="entry name" value="GH13_cat_dom"/>
</dbReference>
<dbReference type="SUPFAM" id="SSF51011">
    <property type="entry name" value="Glycosyl hydrolase domain"/>
    <property type="match status" value="1"/>
</dbReference>
<protein>
    <submittedName>
        <fullName evidence="3">Alpha-amylase family glycosyl hydrolase</fullName>
    </submittedName>
</protein>
<dbReference type="InterPro" id="IPR037439">
    <property type="entry name" value="Branching_enzy"/>
</dbReference>
<dbReference type="SUPFAM" id="SSF81296">
    <property type="entry name" value="E set domains"/>
    <property type="match status" value="1"/>
</dbReference>
<name>A0ABV0JA33_9CYAN</name>
<dbReference type="Proteomes" id="UP001464891">
    <property type="component" value="Unassembled WGS sequence"/>
</dbReference>
<reference evidence="3 4" key="1">
    <citation type="submission" date="2022-04" db="EMBL/GenBank/DDBJ databases">
        <title>Positive selection, recombination, and allopatry shape intraspecific diversity of widespread and dominant cyanobacteria.</title>
        <authorList>
            <person name="Wei J."/>
            <person name="Shu W."/>
            <person name="Hu C."/>
        </authorList>
    </citation>
    <scope>NUCLEOTIDE SEQUENCE [LARGE SCALE GENOMIC DNA]</scope>
    <source>
        <strain evidence="3 4">GB2-A4</strain>
    </source>
</reference>
<feature type="domain" description="Glycosyl hydrolase family 13 catalytic" evidence="2">
    <location>
        <begin position="131"/>
        <end position="464"/>
    </location>
</feature>
<organism evidence="3 4">
    <name type="scientific">Trichocoleus desertorum GB2-A4</name>
    <dbReference type="NCBI Taxonomy" id="2933944"/>
    <lineage>
        <taxon>Bacteria</taxon>
        <taxon>Bacillati</taxon>
        <taxon>Cyanobacteriota</taxon>
        <taxon>Cyanophyceae</taxon>
        <taxon>Leptolyngbyales</taxon>
        <taxon>Trichocoleusaceae</taxon>
        <taxon>Trichocoleus</taxon>
    </lineage>
</organism>
<keyword evidence="4" id="KW-1185">Reference proteome</keyword>
<dbReference type="Gene3D" id="2.60.40.10">
    <property type="entry name" value="Immunoglobulins"/>
    <property type="match status" value="1"/>
</dbReference>
<sequence length="556" mass="64900">MVSPIEFSLFAPRVEKVALIGSFLDWKEAPMTKGEDGYYRASVDLEDGVYQYKFRVLSKTEYLHGQWLDVNDPYATEIDLNTQNGMMRVKDGEKVSTFYEWQHDDKPLPANEELVIYEMHIADFVGEIEGVTLGQYFLAAIAKLDYLVELGINAIELMPVTEYTGNYRWGYLVRYFFAPESSYGNPEDLKKFIDECHARGIRVLIDGIYNHSDGESPLLKIDRDYWYYHDMHYPDDPDNFWGPEFNYDGYDETLDIKPAWKFIGDVVRYWVQEYHIDGIRYDAIRQLGNYDFLFWLTQEATKAAGNKPFYNIAEHIPEAICVTEPDGPFEGCWHESFRIFAIEHICSDRFDLAKLKEALDGKFQGFAGATSVVNYLASHDRERTLTELGDRGIFDQAAFQRAKLGAVLLMTAMGLPMIWMGDEFGEYKRKTETTTQPNKLQWHLLEQDFNQDLLKYYQKLIALRKKIPALQSSNVNFFYEHIENQILAYVRWNDMGSRVVVVANFSDQSFPEYQIPQFPEDGNWYEWLNDRQYQVENACLTTELKDFAAKVFIYQP</sequence>
<dbReference type="Pfam" id="PF02806">
    <property type="entry name" value="Alpha-amylase_C"/>
    <property type="match status" value="1"/>
</dbReference>
<evidence type="ECO:0000256" key="1">
    <source>
        <dbReference type="ARBA" id="ARBA00008061"/>
    </source>
</evidence>
<comment type="similarity">
    <text evidence="1">Belongs to the glycosyl hydrolase 13 family.</text>
</comment>
<evidence type="ECO:0000313" key="3">
    <source>
        <dbReference type="EMBL" id="MEP0817896.1"/>
    </source>
</evidence>
<dbReference type="InterPro" id="IPR014756">
    <property type="entry name" value="Ig_E-set"/>
</dbReference>
<dbReference type="PIRSF" id="PIRSF000463">
    <property type="entry name" value="GlgB"/>
    <property type="match status" value="1"/>
</dbReference>
<dbReference type="InterPro" id="IPR013780">
    <property type="entry name" value="Glyco_hydro_b"/>
</dbReference>
<dbReference type="Pfam" id="PF00128">
    <property type="entry name" value="Alpha-amylase"/>
    <property type="match status" value="2"/>
</dbReference>
<dbReference type="InterPro" id="IPR006048">
    <property type="entry name" value="A-amylase/branching_C"/>
</dbReference>
<keyword evidence="3" id="KW-0378">Hydrolase</keyword>
<dbReference type="GO" id="GO:0016787">
    <property type="term" value="F:hydrolase activity"/>
    <property type="evidence" value="ECO:0007669"/>
    <property type="project" value="UniProtKB-KW"/>
</dbReference>
<dbReference type="Gene3D" id="2.60.40.1180">
    <property type="entry name" value="Golgi alpha-mannosidase II"/>
    <property type="match status" value="1"/>
</dbReference>
<dbReference type="SUPFAM" id="SSF51445">
    <property type="entry name" value="(Trans)glycosidases"/>
    <property type="match status" value="1"/>
</dbReference>
<evidence type="ECO:0000259" key="2">
    <source>
        <dbReference type="SMART" id="SM00642"/>
    </source>
</evidence>
<proteinExistence type="inferred from homology"/>
<dbReference type="EMBL" id="JAMPKM010000006">
    <property type="protein sequence ID" value="MEP0817896.1"/>
    <property type="molecule type" value="Genomic_DNA"/>
</dbReference>
<evidence type="ECO:0000313" key="4">
    <source>
        <dbReference type="Proteomes" id="UP001464891"/>
    </source>
</evidence>
<dbReference type="PANTHER" id="PTHR43002">
    <property type="entry name" value="GLYCOGEN DEBRANCHING ENZYME"/>
    <property type="match status" value="1"/>
</dbReference>
<gene>
    <name evidence="3" type="ORF">NC998_12405</name>
</gene>
<comment type="caution">
    <text evidence="3">The sequence shown here is derived from an EMBL/GenBank/DDBJ whole genome shotgun (WGS) entry which is preliminary data.</text>
</comment>
<dbReference type="InterPro" id="IPR013783">
    <property type="entry name" value="Ig-like_fold"/>
</dbReference>
<dbReference type="InterPro" id="IPR017853">
    <property type="entry name" value="GH"/>
</dbReference>